<evidence type="ECO:0000313" key="1">
    <source>
        <dbReference type="EMBL" id="KAF1923330.1"/>
    </source>
</evidence>
<organism evidence="1 2">
    <name type="scientific">Didymella exigua CBS 183.55</name>
    <dbReference type="NCBI Taxonomy" id="1150837"/>
    <lineage>
        <taxon>Eukaryota</taxon>
        <taxon>Fungi</taxon>
        <taxon>Dikarya</taxon>
        <taxon>Ascomycota</taxon>
        <taxon>Pezizomycotina</taxon>
        <taxon>Dothideomycetes</taxon>
        <taxon>Pleosporomycetidae</taxon>
        <taxon>Pleosporales</taxon>
        <taxon>Pleosporineae</taxon>
        <taxon>Didymellaceae</taxon>
        <taxon>Didymella</taxon>
    </lineage>
</organism>
<dbReference type="OrthoDB" id="674604at2759"/>
<proteinExistence type="predicted"/>
<dbReference type="RefSeq" id="XP_033443583.1">
    <property type="nucleotide sequence ID" value="XM_033598598.1"/>
</dbReference>
<accession>A0A6A5R7Y9</accession>
<dbReference type="AlphaFoldDB" id="A0A6A5R7Y9"/>
<dbReference type="Proteomes" id="UP000800082">
    <property type="component" value="Unassembled WGS sequence"/>
</dbReference>
<gene>
    <name evidence="1" type="ORF">M421DRAFT_9831</name>
</gene>
<reference evidence="1" key="1">
    <citation type="journal article" date="2020" name="Stud. Mycol.">
        <title>101 Dothideomycetes genomes: a test case for predicting lifestyles and emergence of pathogens.</title>
        <authorList>
            <person name="Haridas S."/>
            <person name="Albert R."/>
            <person name="Binder M."/>
            <person name="Bloem J."/>
            <person name="Labutti K."/>
            <person name="Salamov A."/>
            <person name="Andreopoulos B."/>
            <person name="Baker S."/>
            <person name="Barry K."/>
            <person name="Bills G."/>
            <person name="Bluhm B."/>
            <person name="Cannon C."/>
            <person name="Castanera R."/>
            <person name="Culley D."/>
            <person name="Daum C."/>
            <person name="Ezra D."/>
            <person name="Gonzalez J."/>
            <person name="Henrissat B."/>
            <person name="Kuo A."/>
            <person name="Liang C."/>
            <person name="Lipzen A."/>
            <person name="Lutzoni F."/>
            <person name="Magnuson J."/>
            <person name="Mondo S."/>
            <person name="Nolan M."/>
            <person name="Ohm R."/>
            <person name="Pangilinan J."/>
            <person name="Park H.-J."/>
            <person name="Ramirez L."/>
            <person name="Alfaro M."/>
            <person name="Sun H."/>
            <person name="Tritt A."/>
            <person name="Yoshinaga Y."/>
            <person name="Zwiers L.-H."/>
            <person name="Turgeon B."/>
            <person name="Goodwin S."/>
            <person name="Spatafora J."/>
            <person name="Crous P."/>
            <person name="Grigoriev I."/>
        </authorList>
    </citation>
    <scope>NUCLEOTIDE SEQUENCE</scope>
    <source>
        <strain evidence="1">CBS 183.55</strain>
    </source>
</reference>
<name>A0A6A5R7Y9_9PLEO</name>
<dbReference type="EMBL" id="ML979007">
    <property type="protein sequence ID" value="KAF1923330.1"/>
    <property type="molecule type" value="Genomic_DNA"/>
</dbReference>
<keyword evidence="2" id="KW-1185">Reference proteome</keyword>
<evidence type="ECO:0000313" key="2">
    <source>
        <dbReference type="Proteomes" id="UP000800082"/>
    </source>
</evidence>
<dbReference type="GeneID" id="54356265"/>
<protein>
    <submittedName>
        <fullName evidence="1">Uncharacterized protein</fullName>
    </submittedName>
</protein>
<sequence length="85" mass="9686">MTISAHVSGNVAELGSTQINNVSLNTTYTTDDLNRACLHALRCPNTLDVRIRLKEKDKLLPKLIEWVFQDAQYVRWQNSEDVSLL</sequence>